<dbReference type="PROSITE" id="PS50011">
    <property type="entry name" value="PROTEIN_KINASE_DOM"/>
    <property type="match status" value="1"/>
</dbReference>
<feature type="binding site" evidence="1">
    <location>
        <position position="158"/>
    </location>
    <ligand>
        <name>ATP</name>
        <dbReference type="ChEBI" id="CHEBI:30616"/>
    </ligand>
</feature>
<dbReference type="InterPro" id="IPR050235">
    <property type="entry name" value="CK1_Ser-Thr_kinase"/>
</dbReference>
<accession>A0A016X1P1</accession>
<keyword evidence="5" id="KW-1185">Reference proteome</keyword>
<dbReference type="PANTHER" id="PTHR11909">
    <property type="entry name" value="CASEIN KINASE-RELATED"/>
    <property type="match status" value="1"/>
</dbReference>
<evidence type="ECO:0000256" key="1">
    <source>
        <dbReference type="PROSITE-ProRule" id="PRU10141"/>
    </source>
</evidence>
<dbReference type="InterPro" id="IPR017441">
    <property type="entry name" value="Protein_kinase_ATP_BS"/>
</dbReference>
<protein>
    <recommendedName>
        <fullName evidence="3">Protein kinase domain-containing protein</fullName>
    </recommendedName>
</protein>
<reference evidence="5" key="1">
    <citation type="journal article" date="2015" name="Nat. Genet.">
        <title>The genome and transcriptome of the zoonotic hookworm Ancylostoma ceylanicum identify infection-specific gene families.</title>
        <authorList>
            <person name="Schwarz E.M."/>
            <person name="Hu Y."/>
            <person name="Antoshechkin I."/>
            <person name="Miller M.M."/>
            <person name="Sternberg P.W."/>
            <person name="Aroian R.V."/>
        </authorList>
    </citation>
    <scope>NUCLEOTIDE SEQUENCE</scope>
    <source>
        <strain evidence="5">HY135</strain>
    </source>
</reference>
<dbReference type="Proteomes" id="UP000024635">
    <property type="component" value="Unassembled WGS sequence"/>
</dbReference>
<dbReference type="Pfam" id="PF00069">
    <property type="entry name" value="Pkinase"/>
    <property type="match status" value="1"/>
</dbReference>
<name>A0A016X1P1_9BILA</name>
<dbReference type="EMBL" id="JARK01000028">
    <property type="protein sequence ID" value="EYC45432.1"/>
    <property type="molecule type" value="Genomic_DNA"/>
</dbReference>
<organism evidence="4 5">
    <name type="scientific">Ancylostoma ceylanicum</name>
    <dbReference type="NCBI Taxonomy" id="53326"/>
    <lineage>
        <taxon>Eukaryota</taxon>
        <taxon>Metazoa</taxon>
        <taxon>Ecdysozoa</taxon>
        <taxon>Nematoda</taxon>
        <taxon>Chromadorea</taxon>
        <taxon>Rhabditida</taxon>
        <taxon>Rhabditina</taxon>
        <taxon>Rhabditomorpha</taxon>
        <taxon>Strongyloidea</taxon>
        <taxon>Ancylostomatidae</taxon>
        <taxon>Ancylostomatinae</taxon>
        <taxon>Ancylostoma</taxon>
    </lineage>
</organism>
<gene>
    <name evidence="4" type="primary">Acey_s0428.g1290</name>
    <name evidence="4" type="ORF">Y032_0428g1290</name>
</gene>
<dbReference type="Gene3D" id="1.10.510.10">
    <property type="entry name" value="Transferase(Phosphotransferase) domain 1"/>
    <property type="match status" value="1"/>
</dbReference>
<dbReference type="InterPro" id="IPR000719">
    <property type="entry name" value="Prot_kinase_dom"/>
</dbReference>
<sequence>MRDQNGSVDGKPRSETGKSAKVPESFNSSRKTTHKNKSFNQMFSNGENCEQPIFCYPPYMENMLSNSAAKQFTFGDEVSFIGIERLSRPATITPSHCPHFWMASEEIAAPVERDRLPVVNDEIAADENRYRLIQILGDGGYGTVFLSQNSQNRNIAVKTEKYSKSMLHIEVNVLKAANAAKCKHFCQLFDYGTCKPDYVYVVMTLLHKDLHKLRSDMPERKFSFSTSLRLAMQTFNAIEELHSIGYISRDIKPGNFAPGHKATGEGRTIFMYDFGLARRYLDKNRNIIPSRKEVGWRGTTRYGSIIAHKRQDLSRRDDLESWFYMLIEITRGSLPWRLVTDRAQVYAAKLAARQGDGRAAFLSDTPPQYNMLLTWIDALVFEDTPPYSKFYNILEALREEKKIRMHERWDWEDETSTVTSKSETEQHRK</sequence>
<keyword evidence="1" id="KW-0067">ATP-binding</keyword>
<feature type="region of interest" description="Disordered" evidence="2">
    <location>
        <begin position="1"/>
        <end position="35"/>
    </location>
</feature>
<evidence type="ECO:0000256" key="2">
    <source>
        <dbReference type="SAM" id="MobiDB-lite"/>
    </source>
</evidence>
<dbReference type="OrthoDB" id="2687620at2759"/>
<evidence type="ECO:0000313" key="4">
    <source>
        <dbReference type="EMBL" id="EYC45432.1"/>
    </source>
</evidence>
<dbReference type="GO" id="GO:0004672">
    <property type="term" value="F:protein kinase activity"/>
    <property type="evidence" value="ECO:0007669"/>
    <property type="project" value="InterPro"/>
</dbReference>
<evidence type="ECO:0000259" key="3">
    <source>
        <dbReference type="PROSITE" id="PS50011"/>
    </source>
</evidence>
<dbReference type="PROSITE" id="PS00107">
    <property type="entry name" value="PROTEIN_KINASE_ATP"/>
    <property type="match status" value="1"/>
</dbReference>
<dbReference type="GO" id="GO:0005524">
    <property type="term" value="F:ATP binding"/>
    <property type="evidence" value="ECO:0007669"/>
    <property type="project" value="UniProtKB-UniRule"/>
</dbReference>
<keyword evidence="1" id="KW-0547">Nucleotide-binding</keyword>
<proteinExistence type="predicted"/>
<dbReference type="SUPFAM" id="SSF56112">
    <property type="entry name" value="Protein kinase-like (PK-like)"/>
    <property type="match status" value="1"/>
</dbReference>
<evidence type="ECO:0000313" key="5">
    <source>
        <dbReference type="Proteomes" id="UP000024635"/>
    </source>
</evidence>
<dbReference type="InterPro" id="IPR011009">
    <property type="entry name" value="Kinase-like_dom_sf"/>
</dbReference>
<dbReference type="SMART" id="SM00220">
    <property type="entry name" value="S_TKc"/>
    <property type="match status" value="1"/>
</dbReference>
<comment type="caution">
    <text evidence="4">The sequence shown here is derived from an EMBL/GenBank/DDBJ whole genome shotgun (WGS) entry which is preliminary data.</text>
</comment>
<dbReference type="STRING" id="53326.A0A016X1P1"/>
<feature type="domain" description="Protein kinase" evidence="3">
    <location>
        <begin position="130"/>
        <end position="429"/>
    </location>
</feature>
<dbReference type="AlphaFoldDB" id="A0A016X1P1"/>